<keyword evidence="1" id="KW-0732">Signal</keyword>
<organism evidence="2 3">
    <name type="scientific">Aspergillus leporis</name>
    <dbReference type="NCBI Taxonomy" id="41062"/>
    <lineage>
        <taxon>Eukaryota</taxon>
        <taxon>Fungi</taxon>
        <taxon>Dikarya</taxon>
        <taxon>Ascomycota</taxon>
        <taxon>Pezizomycotina</taxon>
        <taxon>Eurotiomycetes</taxon>
        <taxon>Eurotiomycetidae</taxon>
        <taxon>Eurotiales</taxon>
        <taxon>Aspergillaceae</taxon>
        <taxon>Aspergillus</taxon>
        <taxon>Aspergillus subgen. Circumdati</taxon>
    </lineage>
</organism>
<protein>
    <submittedName>
        <fullName evidence="2">Uncharacterized protein</fullName>
    </submittedName>
</protein>
<proteinExistence type="predicted"/>
<evidence type="ECO:0000256" key="1">
    <source>
        <dbReference type="SAM" id="SignalP"/>
    </source>
</evidence>
<gene>
    <name evidence="2" type="ORF">BDV29DRAFT_162862</name>
</gene>
<evidence type="ECO:0000313" key="2">
    <source>
        <dbReference type="EMBL" id="KAB8067937.1"/>
    </source>
</evidence>
<accession>A0A5N5WJV3</accession>
<dbReference type="AlphaFoldDB" id="A0A5N5WJV3"/>
<name>A0A5N5WJV3_9EURO</name>
<feature type="signal peptide" evidence="1">
    <location>
        <begin position="1"/>
        <end position="17"/>
    </location>
</feature>
<evidence type="ECO:0000313" key="3">
    <source>
        <dbReference type="Proteomes" id="UP000326565"/>
    </source>
</evidence>
<dbReference type="EMBL" id="ML732430">
    <property type="protein sequence ID" value="KAB8067937.1"/>
    <property type="molecule type" value="Genomic_DNA"/>
</dbReference>
<dbReference type="OrthoDB" id="10295518at2759"/>
<feature type="chain" id="PRO_5024983926" evidence="1">
    <location>
        <begin position="18"/>
        <end position="129"/>
    </location>
</feature>
<reference evidence="2 3" key="1">
    <citation type="submission" date="2019-04" db="EMBL/GenBank/DDBJ databases">
        <title>Friends and foes A comparative genomics study of 23 Aspergillus species from section Flavi.</title>
        <authorList>
            <consortium name="DOE Joint Genome Institute"/>
            <person name="Kjaerbolling I."/>
            <person name="Vesth T."/>
            <person name="Frisvad J.C."/>
            <person name="Nybo J.L."/>
            <person name="Theobald S."/>
            <person name="Kildgaard S."/>
            <person name="Isbrandt T."/>
            <person name="Kuo A."/>
            <person name="Sato A."/>
            <person name="Lyhne E.K."/>
            <person name="Kogle M.E."/>
            <person name="Wiebenga A."/>
            <person name="Kun R.S."/>
            <person name="Lubbers R.J."/>
            <person name="Makela M.R."/>
            <person name="Barry K."/>
            <person name="Chovatia M."/>
            <person name="Clum A."/>
            <person name="Daum C."/>
            <person name="Haridas S."/>
            <person name="He G."/>
            <person name="LaButti K."/>
            <person name="Lipzen A."/>
            <person name="Mondo S."/>
            <person name="Riley R."/>
            <person name="Salamov A."/>
            <person name="Simmons B.A."/>
            <person name="Magnuson J.K."/>
            <person name="Henrissat B."/>
            <person name="Mortensen U.H."/>
            <person name="Larsen T.O."/>
            <person name="Devries R.P."/>
            <person name="Grigoriev I.V."/>
            <person name="Machida M."/>
            <person name="Baker S.E."/>
            <person name="Andersen M.R."/>
        </authorList>
    </citation>
    <scope>NUCLEOTIDE SEQUENCE [LARGE SCALE GENOMIC DNA]</scope>
    <source>
        <strain evidence="2 3">CBS 151.66</strain>
    </source>
</reference>
<keyword evidence="3" id="KW-1185">Reference proteome</keyword>
<sequence>MQATWSLIYVLAATAAGLYVPEAGSERGLFTESHCKTSHTYCGKRLLADLGFDKHDLLTAVDLSPGQPIGALEHPNNAVFTCGQYGILTFVDYCDKGCKNDSDDHNHCREENDLTRLIPRHEWKISARE</sequence>
<dbReference type="Proteomes" id="UP000326565">
    <property type="component" value="Unassembled WGS sequence"/>
</dbReference>